<feature type="signal peptide" evidence="1">
    <location>
        <begin position="1"/>
        <end position="29"/>
    </location>
</feature>
<dbReference type="AlphaFoldDB" id="E8M6J2"/>
<sequence>MLFSSRQFVFTFIVSCALLLSSVTVGVKASEVNWNAANQPVITLNTLGLLHPMECAIHSQIEPQSPHHCCASICLMKMPCGQSIETTHGPLSSLALIGKDDNKKAITRVQTLFRPPISLS</sequence>
<proteinExistence type="predicted"/>
<accession>E8M6J2</accession>
<dbReference type="Proteomes" id="UP000006228">
    <property type="component" value="Unassembled WGS sequence"/>
</dbReference>
<organism evidence="2 3">
    <name type="scientific">Vibrio sinaloensis DSM 21326</name>
    <dbReference type="NCBI Taxonomy" id="945550"/>
    <lineage>
        <taxon>Bacteria</taxon>
        <taxon>Pseudomonadati</taxon>
        <taxon>Pseudomonadota</taxon>
        <taxon>Gammaproteobacteria</taxon>
        <taxon>Vibrionales</taxon>
        <taxon>Vibrionaceae</taxon>
        <taxon>Vibrio</taxon>
        <taxon>Vibrio oreintalis group</taxon>
    </lineage>
</organism>
<dbReference type="OrthoDB" id="5890312at2"/>
<evidence type="ECO:0000256" key="1">
    <source>
        <dbReference type="SAM" id="SignalP"/>
    </source>
</evidence>
<dbReference type="eggNOG" id="ENOG5031NMM">
    <property type="taxonomic scope" value="Bacteria"/>
</dbReference>
<name>E8M6J2_PHOS4</name>
<gene>
    <name evidence="2" type="ORF">VISI1226_22110</name>
</gene>
<keyword evidence="1" id="KW-0732">Signal</keyword>
<evidence type="ECO:0000313" key="3">
    <source>
        <dbReference type="Proteomes" id="UP000006228"/>
    </source>
</evidence>
<reference evidence="2 3" key="1">
    <citation type="journal article" date="2012" name="Int. J. Syst. Evol. Microbiol.">
        <title>Vibrio caribbeanicus sp. nov., isolated from the marine sponge Scleritoderma cyanea.</title>
        <authorList>
            <person name="Hoffmann M."/>
            <person name="Monday S.R."/>
            <person name="Allard M.W."/>
            <person name="Strain E.A."/>
            <person name="Whittaker P."/>
            <person name="Naum M."/>
            <person name="McCarthy P.J."/>
            <person name="Lopez J.V."/>
            <person name="Fischer M."/>
            <person name="Brown E.W."/>
        </authorList>
    </citation>
    <scope>NUCLEOTIDE SEQUENCE [LARGE SCALE GENOMIC DNA]</scope>
    <source>
        <strain evidence="3">DSMZ 21326</strain>
    </source>
</reference>
<dbReference type="RefSeq" id="WP_008076712.1">
    <property type="nucleotide sequence ID" value="NZ_AEVT01000059.1"/>
</dbReference>
<feature type="chain" id="PRO_5003224805" evidence="1">
    <location>
        <begin position="30"/>
        <end position="120"/>
    </location>
</feature>
<dbReference type="GeneID" id="95569215"/>
<protein>
    <submittedName>
        <fullName evidence="2">Uncharacterized protein</fullName>
    </submittedName>
</protein>
<evidence type="ECO:0000313" key="2">
    <source>
        <dbReference type="EMBL" id="EGA70310.1"/>
    </source>
</evidence>
<comment type="caution">
    <text evidence="2">The sequence shown here is derived from an EMBL/GenBank/DDBJ whole genome shotgun (WGS) entry which is preliminary data.</text>
</comment>
<dbReference type="EMBL" id="AEVT01000059">
    <property type="protein sequence ID" value="EGA70310.1"/>
    <property type="molecule type" value="Genomic_DNA"/>
</dbReference>